<sequence length="62" mass="6682">MPAPMIVLLALLARRHAIEDDRDEGLSVEFSGDRDILARLDDGTGRALGLTVRIASPGTPIR</sequence>
<proteinExistence type="predicted"/>
<dbReference type="AlphaFoldDB" id="A0A1E2SIV7"/>
<protein>
    <submittedName>
        <fullName evidence="1">Uncharacterized protein</fullName>
    </submittedName>
</protein>
<comment type="caution">
    <text evidence="1">The sequence shown here is derived from an EMBL/GenBank/DDBJ whole genome shotgun (WGS) entry which is preliminary data.</text>
</comment>
<gene>
    <name evidence="1" type="ORF">ATY41_03865</name>
</gene>
<organism evidence="1 2">
    <name type="scientific">Leifsonia xyli subsp. xyli</name>
    <dbReference type="NCBI Taxonomy" id="59736"/>
    <lineage>
        <taxon>Bacteria</taxon>
        <taxon>Bacillati</taxon>
        <taxon>Actinomycetota</taxon>
        <taxon>Actinomycetes</taxon>
        <taxon>Micrococcales</taxon>
        <taxon>Microbacteriaceae</taxon>
        <taxon>Leifsonia</taxon>
    </lineage>
</organism>
<reference evidence="2" key="1">
    <citation type="submission" date="2015-11" db="EMBL/GenBank/DDBJ databases">
        <authorList>
            <person name="Wang J."/>
            <person name="Wang L."/>
            <person name="Wang F."/>
            <person name="Cao G."/>
        </authorList>
    </citation>
    <scope>NUCLEOTIDE SEQUENCE [LARGE SCALE GENOMIC DNA]</scope>
    <source>
        <strain evidence="2">gdw1</strain>
    </source>
</reference>
<name>A0A1E2SIV7_LEIXY</name>
<dbReference type="EMBL" id="LNZG01000034">
    <property type="protein sequence ID" value="ODA89796.1"/>
    <property type="molecule type" value="Genomic_DNA"/>
</dbReference>
<accession>A0A1E2SIV7</accession>
<evidence type="ECO:0000313" key="1">
    <source>
        <dbReference type="EMBL" id="ODA89796.1"/>
    </source>
</evidence>
<dbReference type="Proteomes" id="UP000094426">
    <property type="component" value="Unassembled WGS sequence"/>
</dbReference>
<evidence type="ECO:0000313" key="2">
    <source>
        <dbReference type="Proteomes" id="UP000094426"/>
    </source>
</evidence>